<evidence type="ECO:0000256" key="10">
    <source>
        <dbReference type="SAM" id="MobiDB-lite"/>
    </source>
</evidence>
<dbReference type="GO" id="GO:0006284">
    <property type="term" value="P:base-excision repair"/>
    <property type="evidence" value="ECO:0007669"/>
    <property type="project" value="TreeGrafter"/>
</dbReference>
<name>D8LJA4_ECTSI</name>
<feature type="site" description="Interaction with DNA substrate" evidence="8">
    <location>
        <position position="464"/>
    </location>
</feature>
<feature type="binding site" evidence="7">
    <location>
        <position position="133"/>
    </location>
    <ligand>
        <name>Mg(2+)</name>
        <dbReference type="ChEBI" id="CHEBI:18420"/>
        <label>1</label>
    </ligand>
</feature>
<dbReference type="PANTHER" id="PTHR22748:SF6">
    <property type="entry name" value="DNA-(APURINIC OR APYRIMIDINIC SITE) ENDONUCLEASE"/>
    <property type="match status" value="1"/>
</dbReference>
<dbReference type="Gene3D" id="3.60.10.10">
    <property type="entry name" value="Endonuclease/exonuclease/phosphatase"/>
    <property type="match status" value="1"/>
</dbReference>
<feature type="domain" description="SAP" evidence="11">
    <location>
        <begin position="52"/>
        <end position="86"/>
    </location>
</feature>
<evidence type="ECO:0000256" key="2">
    <source>
        <dbReference type="ARBA" id="ARBA00007092"/>
    </source>
</evidence>
<dbReference type="GO" id="GO:0046872">
    <property type="term" value="F:metal ion binding"/>
    <property type="evidence" value="ECO:0007669"/>
    <property type="project" value="UniProtKB-KW"/>
</dbReference>
<feature type="active site" description="Proton donor/acceptor" evidence="6">
    <location>
        <position position="310"/>
    </location>
</feature>
<dbReference type="Pfam" id="PF03372">
    <property type="entry name" value="Exo_endo_phos"/>
    <property type="match status" value="1"/>
</dbReference>
<dbReference type="GO" id="GO:0016829">
    <property type="term" value="F:lyase activity"/>
    <property type="evidence" value="ECO:0007669"/>
    <property type="project" value="UniProtKB-KW"/>
</dbReference>
<keyword evidence="9" id="KW-0227">DNA damage</keyword>
<evidence type="ECO:0000256" key="4">
    <source>
        <dbReference type="ARBA" id="ARBA00022801"/>
    </source>
</evidence>
<reference evidence="12 13" key="1">
    <citation type="journal article" date="2010" name="Nature">
        <title>The Ectocarpus genome and the independent evolution of multicellularity in brown algae.</title>
        <authorList>
            <person name="Cock J.M."/>
            <person name="Sterck L."/>
            <person name="Rouze P."/>
            <person name="Scornet D."/>
            <person name="Allen A.E."/>
            <person name="Amoutzias G."/>
            <person name="Anthouard V."/>
            <person name="Artiguenave F."/>
            <person name="Aury J.M."/>
            <person name="Badger J.H."/>
            <person name="Beszteri B."/>
            <person name="Billiau K."/>
            <person name="Bonnet E."/>
            <person name="Bothwell J.H."/>
            <person name="Bowler C."/>
            <person name="Boyen C."/>
            <person name="Brownlee C."/>
            <person name="Carrano C.J."/>
            <person name="Charrier B."/>
            <person name="Cho G.Y."/>
            <person name="Coelho S.M."/>
            <person name="Collen J."/>
            <person name="Corre E."/>
            <person name="Da Silva C."/>
            <person name="Delage L."/>
            <person name="Delaroque N."/>
            <person name="Dittami S.M."/>
            <person name="Doulbeau S."/>
            <person name="Elias M."/>
            <person name="Farnham G."/>
            <person name="Gachon C.M."/>
            <person name="Gschloessl B."/>
            <person name="Heesch S."/>
            <person name="Jabbari K."/>
            <person name="Jubin C."/>
            <person name="Kawai H."/>
            <person name="Kimura K."/>
            <person name="Kloareg B."/>
            <person name="Kupper F.C."/>
            <person name="Lang D."/>
            <person name="Le Bail A."/>
            <person name="Leblanc C."/>
            <person name="Lerouge P."/>
            <person name="Lohr M."/>
            <person name="Lopez P.J."/>
            <person name="Martens C."/>
            <person name="Maumus F."/>
            <person name="Michel G."/>
            <person name="Miranda-Saavedra D."/>
            <person name="Morales J."/>
            <person name="Moreau H."/>
            <person name="Motomura T."/>
            <person name="Nagasato C."/>
            <person name="Napoli C.A."/>
            <person name="Nelson D.R."/>
            <person name="Nyvall-Collen P."/>
            <person name="Peters A.F."/>
            <person name="Pommier C."/>
            <person name="Potin P."/>
            <person name="Poulain J."/>
            <person name="Quesneville H."/>
            <person name="Read B."/>
            <person name="Rensing S.A."/>
            <person name="Ritter A."/>
            <person name="Rousvoal S."/>
            <person name="Samanta M."/>
            <person name="Samson G."/>
            <person name="Schroeder D.C."/>
            <person name="Segurens B."/>
            <person name="Strittmatter M."/>
            <person name="Tonon T."/>
            <person name="Tregear J.W."/>
            <person name="Valentin K."/>
            <person name="von Dassow P."/>
            <person name="Yamagishi T."/>
            <person name="Van de Peer Y."/>
            <person name="Wincker P."/>
        </authorList>
    </citation>
    <scope>NUCLEOTIDE SEQUENCE [LARGE SCALE GENOMIC DNA]</scope>
    <source>
        <strain evidence="13">Ec32 / CCAP1310/4</strain>
    </source>
</reference>
<dbReference type="EMBL" id="FN648420">
    <property type="protein sequence ID" value="CBN76988.1"/>
    <property type="molecule type" value="Genomic_DNA"/>
</dbReference>
<dbReference type="GO" id="GO:0003677">
    <property type="term" value="F:DNA binding"/>
    <property type="evidence" value="ECO:0007669"/>
    <property type="project" value="InterPro"/>
</dbReference>
<dbReference type="NCBIfam" id="TIGR00633">
    <property type="entry name" value="xth"/>
    <property type="match status" value="1"/>
</dbReference>
<feature type="active site" evidence="6">
    <location>
        <position position="270"/>
    </location>
</feature>
<comment type="cofactor">
    <cofactor evidence="1">
        <name>Mn(2+)</name>
        <dbReference type="ChEBI" id="CHEBI:29035"/>
    </cofactor>
</comment>
<feature type="binding site" evidence="7">
    <location>
        <position position="166"/>
    </location>
    <ligand>
        <name>Mg(2+)</name>
        <dbReference type="ChEBI" id="CHEBI:18420"/>
        <label>1</label>
    </ligand>
</feature>
<dbReference type="PROSITE" id="PS00728">
    <property type="entry name" value="AP_NUCLEASE_F1_3"/>
    <property type="match status" value="1"/>
</dbReference>
<dbReference type="STRING" id="2880.D8LJA4"/>
<keyword evidence="7" id="KW-0464">Manganese</keyword>
<evidence type="ECO:0000256" key="8">
    <source>
        <dbReference type="PIRSR" id="PIRSR604808-3"/>
    </source>
</evidence>
<evidence type="ECO:0000256" key="5">
    <source>
        <dbReference type="ARBA" id="ARBA00022842"/>
    </source>
</evidence>
<dbReference type="InParanoid" id="D8LJA4"/>
<dbReference type="AlphaFoldDB" id="D8LJA4"/>
<organism evidence="12 13">
    <name type="scientific">Ectocarpus siliculosus</name>
    <name type="common">Brown alga</name>
    <name type="synonym">Conferva siliculosa</name>
    <dbReference type="NCBI Taxonomy" id="2880"/>
    <lineage>
        <taxon>Eukaryota</taxon>
        <taxon>Sar</taxon>
        <taxon>Stramenopiles</taxon>
        <taxon>Ochrophyta</taxon>
        <taxon>PX clade</taxon>
        <taxon>Phaeophyceae</taxon>
        <taxon>Ectocarpales</taxon>
        <taxon>Ectocarpaceae</taxon>
        <taxon>Ectocarpus</taxon>
    </lineage>
</organism>
<keyword evidence="4" id="KW-0378">Hydrolase</keyword>
<evidence type="ECO:0000259" key="11">
    <source>
        <dbReference type="PROSITE" id="PS50800"/>
    </source>
</evidence>
<dbReference type="InterPro" id="IPR005135">
    <property type="entry name" value="Endo/exonuclease/phosphatase"/>
</dbReference>
<evidence type="ECO:0000256" key="3">
    <source>
        <dbReference type="ARBA" id="ARBA00022723"/>
    </source>
</evidence>
<dbReference type="InterPro" id="IPR036691">
    <property type="entry name" value="Endo/exonu/phosph_ase_sf"/>
</dbReference>
<feature type="binding site" evidence="7">
    <location>
        <position position="312"/>
    </location>
    <ligand>
        <name>Mg(2+)</name>
        <dbReference type="ChEBI" id="CHEBI:18420"/>
        <label>1</label>
    </ligand>
</feature>
<dbReference type="InterPro" id="IPR020848">
    <property type="entry name" value="AP_endonuclease_F1_CS"/>
</dbReference>
<dbReference type="EC" id="3.1.-.-" evidence="9"/>
<feature type="active site" description="Proton acceptor" evidence="6">
    <location>
        <position position="464"/>
    </location>
</feature>
<gene>
    <name evidence="12" type="ORF">Esi_0024_0164</name>
</gene>
<dbReference type="InterPro" id="IPR036361">
    <property type="entry name" value="SAP_dom_sf"/>
</dbReference>
<evidence type="ECO:0000256" key="9">
    <source>
        <dbReference type="RuleBase" id="RU362131"/>
    </source>
</evidence>
<dbReference type="SMART" id="SM00513">
    <property type="entry name" value="SAP"/>
    <property type="match status" value="1"/>
</dbReference>
<dbReference type="PANTHER" id="PTHR22748">
    <property type="entry name" value="AP ENDONUCLEASE"/>
    <property type="match status" value="1"/>
</dbReference>
<dbReference type="PROSITE" id="PS51435">
    <property type="entry name" value="AP_NUCLEASE_F1_4"/>
    <property type="match status" value="1"/>
</dbReference>
<accession>D8LJA4</accession>
<feature type="site" description="Transition state stabilizer" evidence="8">
    <location>
        <position position="312"/>
    </location>
</feature>
<dbReference type="Pfam" id="PF02037">
    <property type="entry name" value="SAP"/>
    <property type="match status" value="1"/>
</dbReference>
<dbReference type="InterPro" id="IPR004808">
    <property type="entry name" value="AP_endonuc_1"/>
</dbReference>
<evidence type="ECO:0000256" key="1">
    <source>
        <dbReference type="ARBA" id="ARBA00001936"/>
    </source>
</evidence>
<keyword evidence="12" id="KW-0456">Lyase</keyword>
<dbReference type="InterPro" id="IPR003034">
    <property type="entry name" value="SAP_dom"/>
</dbReference>
<dbReference type="GO" id="GO:0008081">
    <property type="term" value="F:phosphoric diester hydrolase activity"/>
    <property type="evidence" value="ECO:0007669"/>
    <property type="project" value="TreeGrafter"/>
</dbReference>
<dbReference type="PROSITE" id="PS50800">
    <property type="entry name" value="SAP"/>
    <property type="match status" value="1"/>
</dbReference>
<dbReference type="SUPFAM" id="SSF56219">
    <property type="entry name" value="DNase I-like"/>
    <property type="match status" value="1"/>
</dbReference>
<proteinExistence type="inferred from homology"/>
<dbReference type="Gene3D" id="1.10.720.30">
    <property type="entry name" value="SAP domain"/>
    <property type="match status" value="1"/>
</dbReference>
<dbReference type="EMBL" id="FN649740">
    <property type="protein sequence ID" value="CBN76988.1"/>
    <property type="molecule type" value="Genomic_DNA"/>
</dbReference>
<comment type="similarity">
    <text evidence="2 9">Belongs to the DNA repair enzymes AP/ExoA family.</text>
</comment>
<evidence type="ECO:0000256" key="6">
    <source>
        <dbReference type="PIRSR" id="PIRSR604808-1"/>
    </source>
</evidence>
<feature type="binding site" evidence="7">
    <location>
        <position position="310"/>
    </location>
    <ligand>
        <name>Mg(2+)</name>
        <dbReference type="ChEBI" id="CHEBI:18420"/>
        <label>1</label>
    </ligand>
</feature>
<evidence type="ECO:0000313" key="12">
    <source>
        <dbReference type="EMBL" id="CBN76988.1"/>
    </source>
</evidence>
<evidence type="ECO:0000313" key="13">
    <source>
        <dbReference type="Proteomes" id="UP000002630"/>
    </source>
</evidence>
<feature type="site" description="Important for catalytic activity" evidence="8">
    <location>
        <position position="434"/>
    </location>
</feature>
<dbReference type="GO" id="GO:0008311">
    <property type="term" value="F:double-stranded DNA 3'-5' DNA exonuclease activity"/>
    <property type="evidence" value="ECO:0007669"/>
    <property type="project" value="TreeGrafter"/>
</dbReference>
<feature type="region of interest" description="Disordered" evidence="10">
    <location>
        <begin position="370"/>
        <end position="393"/>
    </location>
</feature>
<dbReference type="Proteomes" id="UP000002630">
    <property type="component" value="Linkage Group LG15"/>
</dbReference>
<dbReference type="GO" id="GO:0005634">
    <property type="term" value="C:nucleus"/>
    <property type="evidence" value="ECO:0007669"/>
    <property type="project" value="TreeGrafter"/>
</dbReference>
<dbReference type="eggNOG" id="KOG1294">
    <property type="taxonomic scope" value="Eukaryota"/>
</dbReference>
<keyword evidence="13" id="KW-1185">Reference proteome</keyword>
<evidence type="ECO:0000256" key="7">
    <source>
        <dbReference type="PIRSR" id="PIRSR604808-2"/>
    </source>
</evidence>
<feature type="binding site" evidence="7">
    <location>
        <position position="463"/>
    </location>
    <ligand>
        <name>Mg(2+)</name>
        <dbReference type="ChEBI" id="CHEBI:18420"/>
        <label>1</label>
    </ligand>
</feature>
<feature type="compositionally biased region" description="Gly residues" evidence="10">
    <location>
        <begin position="378"/>
        <end position="388"/>
    </location>
</feature>
<feature type="region of interest" description="Disordered" evidence="10">
    <location>
        <begin position="167"/>
        <end position="189"/>
    </location>
</feature>
<keyword evidence="3 7" id="KW-0479">Metal-binding</keyword>
<feature type="binding site" evidence="7">
    <location>
        <position position="464"/>
    </location>
    <ligand>
        <name>Mg(2+)</name>
        <dbReference type="ChEBI" id="CHEBI:18420"/>
        <label>1</label>
    </ligand>
</feature>
<keyword evidence="9" id="KW-0234">DNA repair</keyword>
<dbReference type="GO" id="GO:0003906">
    <property type="term" value="F:DNA-(apurinic or apyrimidinic site) endonuclease activity"/>
    <property type="evidence" value="ECO:0007669"/>
    <property type="project" value="TreeGrafter"/>
</dbReference>
<comment type="cofactor">
    <cofactor evidence="7 9">
        <name>Mg(2+)</name>
        <dbReference type="ChEBI" id="CHEBI:18420"/>
    </cofactor>
    <cofactor evidence="7 9">
        <name>Mn(2+)</name>
        <dbReference type="ChEBI" id="CHEBI:29035"/>
    </cofactor>
    <text evidence="7 9">Probably binds two magnesium or manganese ions per subunit.</text>
</comment>
<sequence>MTKARGIATDEMTEATDGACKAIFLEHDGKWVSCDKTLGMTEQQQNLTKLQLEGLTVPELRHEARRRGQTATGSKKDLIQRLFSQEAPVPKRPRRRNHGKPVDTPEGYVERQTTTRPRPLHPYTPQLRVLSWNVNGIRAQMDKEEGRKALQGIIAQERPHVLGLQEIRTSATTSTPPGKTRRKKTPPQTSNFADIVKTILPDYDTIWLSSVPPARQGYAGTALFVRKKRSWDIGCPKLLGVRGGIGHPEGDLEGRVTTAELDVAFVVNVYTPNAGAGLKRLDFRTKDWDQAFAAYVRDLEKIKPVVVVGDMNVAHEDVDFYNPEQKRTRKAAGTTPEERSSFAVNLLGCHPPPSCAAALAVDTTSAADDSFRSSAASSGGGGEAGGGGDDNKAEGSGCSLVDTFREKHPKVTGVFSYWSVRARNRPVNRGMRLDYCLASRGLVGGDGVHDAFVLDRDTVGVSDHCPVGVVLRLGDHYPE</sequence>
<dbReference type="CDD" id="cd09087">
    <property type="entry name" value="Ape1-like_AP-endo"/>
    <property type="match status" value="1"/>
</dbReference>
<keyword evidence="5 7" id="KW-0460">Magnesium</keyword>
<protein>
    <recommendedName>
        <fullName evidence="9">DNA-(apurinic or apyrimidinic site) endonuclease</fullName>
        <ecNumber evidence="9">3.1.-.-</ecNumber>
    </recommendedName>
</protein>
<dbReference type="OrthoDB" id="498125at2759"/>
<feature type="region of interest" description="Disordered" evidence="10">
    <location>
        <begin position="83"/>
        <end position="123"/>
    </location>
</feature>
<dbReference type="SUPFAM" id="SSF68906">
    <property type="entry name" value="SAP domain"/>
    <property type="match status" value="1"/>
</dbReference>